<dbReference type="EMBL" id="KN714697">
    <property type="protein sequence ID" value="KUI57196.1"/>
    <property type="molecule type" value="Genomic_DNA"/>
</dbReference>
<evidence type="ECO:0000256" key="7">
    <source>
        <dbReference type="SAM" id="Phobius"/>
    </source>
</evidence>
<accession>A0A194V001</accession>
<dbReference type="PANTHER" id="PTHR10165">
    <property type="entry name" value="LIPID PHOSPHATE PHOSPHATASE"/>
    <property type="match status" value="1"/>
</dbReference>
<evidence type="ECO:0000256" key="4">
    <source>
        <dbReference type="ARBA" id="ARBA00022989"/>
    </source>
</evidence>
<dbReference type="GO" id="GO:0016020">
    <property type="term" value="C:membrane"/>
    <property type="evidence" value="ECO:0007669"/>
    <property type="project" value="UniProtKB-SubCell"/>
</dbReference>
<evidence type="ECO:0000259" key="8">
    <source>
        <dbReference type="Pfam" id="PF01569"/>
    </source>
</evidence>
<evidence type="ECO:0000256" key="2">
    <source>
        <dbReference type="ARBA" id="ARBA00008816"/>
    </source>
</evidence>
<feature type="transmembrane region" description="Helical" evidence="7">
    <location>
        <begin position="119"/>
        <end position="141"/>
    </location>
</feature>
<evidence type="ECO:0000256" key="5">
    <source>
        <dbReference type="ARBA" id="ARBA00023136"/>
    </source>
</evidence>
<dbReference type="InterPro" id="IPR000326">
    <property type="entry name" value="PAP2/HPO"/>
</dbReference>
<feature type="transmembrane region" description="Helical" evidence="7">
    <location>
        <begin position="66"/>
        <end position="89"/>
    </location>
</feature>
<reference evidence="10" key="1">
    <citation type="submission" date="2014-12" db="EMBL/GenBank/DDBJ databases">
        <title>Genome Sequence of Valsa Canker Pathogens Uncovers a Specific Adaption of Colonization on Woody Bark.</title>
        <authorList>
            <person name="Yin Z."/>
            <person name="Liu H."/>
            <person name="Gao X."/>
            <person name="Li Z."/>
            <person name="Song N."/>
            <person name="Ke X."/>
            <person name="Dai Q."/>
            <person name="Wu Y."/>
            <person name="Sun Y."/>
            <person name="Xu J.-R."/>
            <person name="Kang Z.K."/>
            <person name="Wang L."/>
            <person name="Huang L."/>
        </authorList>
    </citation>
    <scope>NUCLEOTIDE SEQUENCE [LARGE SCALE GENOMIC DNA]</scope>
    <source>
        <strain evidence="10">SXYL134</strain>
    </source>
</reference>
<keyword evidence="3 7" id="KW-0812">Transmembrane</keyword>
<protein>
    <submittedName>
        <fullName evidence="9">Diacylglycerol pyrophosphate phosphatase 1</fullName>
    </submittedName>
</protein>
<dbReference type="InterPro" id="IPR043216">
    <property type="entry name" value="PAP-like"/>
</dbReference>
<keyword evidence="10" id="KW-1185">Reference proteome</keyword>
<dbReference type="Pfam" id="PF01569">
    <property type="entry name" value="PAP2"/>
    <property type="match status" value="1"/>
</dbReference>
<evidence type="ECO:0000256" key="6">
    <source>
        <dbReference type="SAM" id="MobiDB-lite"/>
    </source>
</evidence>
<gene>
    <name evidence="9" type="ORF">VP1G_04511</name>
</gene>
<dbReference type="Proteomes" id="UP000078576">
    <property type="component" value="Unassembled WGS sequence"/>
</dbReference>
<comment type="similarity">
    <text evidence="2">Belongs to the PA-phosphatase related phosphoesterase family.</text>
</comment>
<evidence type="ECO:0000256" key="1">
    <source>
        <dbReference type="ARBA" id="ARBA00004141"/>
    </source>
</evidence>
<sequence length="471" mass="51877">MAEEDTNGSVPLIALPSRQQYTKVGDNHNFDTDTEGDIDTSYSPNMARAHIAAQARPRNRSTRSMVMVASSYAFDWAIILVILGVSFYIGNRPPNRRPFFLADPNISFPFTEHEAVPSWLLLVCNAVIPLVVVLVIALIFVPGNTVPKGTPKLLVWKRRLWELHVGWLGLALSLASAWIITNGMKNLFGKPRPDLLSRCNPDMANYSQYVVGGEDVASGFQRLVSASICRGMDREDADEILQDGFRSYPSGHASSAAAGLIYLSLFISSKFAITFPFLAIAQGNNSATTFSAFPSRIPRPAARPDQHLHAPHNDPLTSRLLSEHNVELASARRQAAAPPIYLLIFAAAPFFTAIFIASSRWYDFRHHGFDILFGFIIGTVCAFFAFRWYHLPISQGAGWAWGPRCSDKAFWAGVGSFSYAMDWEKFDEELPGNEQAAMEEGSAAKFQSTESTGSGGVYGVDSDAASRRRAH</sequence>
<keyword evidence="4 7" id="KW-1133">Transmembrane helix</keyword>
<proteinExistence type="inferred from homology"/>
<dbReference type="SUPFAM" id="SSF48317">
    <property type="entry name" value="Acid phosphatase/Vanadium-dependent haloperoxidase"/>
    <property type="match status" value="1"/>
</dbReference>
<dbReference type="GO" id="GO:0008195">
    <property type="term" value="F:phosphatidate phosphatase activity"/>
    <property type="evidence" value="ECO:0007669"/>
    <property type="project" value="TreeGrafter"/>
</dbReference>
<evidence type="ECO:0000313" key="10">
    <source>
        <dbReference type="Proteomes" id="UP000078576"/>
    </source>
</evidence>
<dbReference type="AlphaFoldDB" id="A0A194V001"/>
<feature type="transmembrane region" description="Helical" evidence="7">
    <location>
        <begin position="340"/>
        <end position="359"/>
    </location>
</feature>
<dbReference type="GO" id="GO:0006644">
    <property type="term" value="P:phospholipid metabolic process"/>
    <property type="evidence" value="ECO:0007669"/>
    <property type="project" value="InterPro"/>
</dbReference>
<keyword evidence="5 7" id="KW-0472">Membrane</keyword>
<name>A0A194V001_CYTMA</name>
<feature type="region of interest" description="Disordered" evidence="6">
    <location>
        <begin position="434"/>
        <end position="471"/>
    </location>
</feature>
<evidence type="ECO:0000256" key="3">
    <source>
        <dbReference type="ARBA" id="ARBA00022692"/>
    </source>
</evidence>
<organism evidence="9 10">
    <name type="scientific">Cytospora mali</name>
    <name type="common">Apple Valsa canker fungus</name>
    <name type="synonym">Valsa mali</name>
    <dbReference type="NCBI Taxonomy" id="578113"/>
    <lineage>
        <taxon>Eukaryota</taxon>
        <taxon>Fungi</taxon>
        <taxon>Dikarya</taxon>
        <taxon>Ascomycota</taxon>
        <taxon>Pezizomycotina</taxon>
        <taxon>Sordariomycetes</taxon>
        <taxon>Sordariomycetidae</taxon>
        <taxon>Diaporthales</taxon>
        <taxon>Cytosporaceae</taxon>
        <taxon>Cytospora</taxon>
    </lineage>
</organism>
<dbReference type="Gene3D" id="1.20.144.10">
    <property type="entry name" value="Phosphatidic acid phosphatase type 2/haloperoxidase"/>
    <property type="match status" value="1"/>
</dbReference>
<feature type="transmembrane region" description="Helical" evidence="7">
    <location>
        <begin position="256"/>
        <end position="281"/>
    </location>
</feature>
<feature type="transmembrane region" description="Helical" evidence="7">
    <location>
        <begin position="371"/>
        <end position="389"/>
    </location>
</feature>
<dbReference type="CDD" id="cd03390">
    <property type="entry name" value="PAP2_containing_1_like"/>
    <property type="match status" value="1"/>
</dbReference>
<feature type="transmembrane region" description="Helical" evidence="7">
    <location>
        <begin position="161"/>
        <end position="180"/>
    </location>
</feature>
<feature type="domain" description="Phosphatidic acid phosphatase type 2/haloperoxidase" evidence="8">
    <location>
        <begin position="167"/>
        <end position="390"/>
    </location>
</feature>
<dbReference type="GO" id="GO:0046839">
    <property type="term" value="P:phospholipid dephosphorylation"/>
    <property type="evidence" value="ECO:0007669"/>
    <property type="project" value="TreeGrafter"/>
</dbReference>
<dbReference type="InterPro" id="IPR036938">
    <property type="entry name" value="PAP2/HPO_sf"/>
</dbReference>
<dbReference type="STRING" id="694573.A0A194V001"/>
<dbReference type="OrthoDB" id="8907274at2759"/>
<dbReference type="PANTHER" id="PTHR10165:SF154">
    <property type="entry name" value="PAP2 DOMAIN PROTEIN (AFU_ORTHOLOGUE AFUA_1G09730)"/>
    <property type="match status" value="1"/>
</dbReference>
<evidence type="ECO:0000313" key="9">
    <source>
        <dbReference type="EMBL" id="KUI57196.1"/>
    </source>
</evidence>
<comment type="subcellular location">
    <subcellularLocation>
        <location evidence="1">Membrane</location>
        <topology evidence="1">Multi-pass membrane protein</topology>
    </subcellularLocation>
</comment>